<dbReference type="EMBL" id="CAXAMM010041627">
    <property type="protein sequence ID" value="CAK9100428.1"/>
    <property type="molecule type" value="Genomic_DNA"/>
</dbReference>
<evidence type="ECO:0000313" key="3">
    <source>
        <dbReference type="Proteomes" id="UP001642464"/>
    </source>
</evidence>
<protein>
    <submittedName>
        <fullName evidence="2">Uncharacterized protein</fullName>
    </submittedName>
</protein>
<feature type="compositionally biased region" description="Basic residues" evidence="1">
    <location>
        <begin position="25"/>
        <end position="36"/>
    </location>
</feature>
<feature type="region of interest" description="Disordered" evidence="1">
    <location>
        <begin position="1"/>
        <end position="47"/>
    </location>
</feature>
<feature type="region of interest" description="Disordered" evidence="1">
    <location>
        <begin position="248"/>
        <end position="317"/>
    </location>
</feature>
<proteinExistence type="predicted"/>
<evidence type="ECO:0000256" key="1">
    <source>
        <dbReference type="SAM" id="MobiDB-lite"/>
    </source>
</evidence>
<sequence length="317" mass="35388">MGRDRDKKEKESRGSKDKKGEDKKSKKKDKKKRRSRSSSSSSSSDEAETILANAVASAFGLKPKALILGSKVQKVADLKVYHVASVLGRQHASLTEQSLMLLGGEWFHMKKHALSSLKLSEQDPETLKVRVTLASDLAIAEKRWRDRLLAILEKGMVPKLGLNDGKMLLLSFHRISMNFLQNVLRTAWQLFQPAVAGMNDMSVIGQHNSITSIRRAVASEIEQRMNDPETKLQWTVELKQMVTDFKKEAKKDLDKEPSGRSRSSTRAPSSSGKQKKSSGDESDGSKTSKARDSGRMKVFKPSKHDKVRGCKANRIAR</sequence>
<feature type="compositionally biased region" description="Low complexity" evidence="1">
    <location>
        <begin position="260"/>
        <end position="272"/>
    </location>
</feature>
<evidence type="ECO:0000313" key="2">
    <source>
        <dbReference type="EMBL" id="CAK9100428.1"/>
    </source>
</evidence>
<name>A0ABP0RIH7_9DINO</name>
<dbReference type="Proteomes" id="UP001642464">
    <property type="component" value="Unassembled WGS sequence"/>
</dbReference>
<feature type="compositionally biased region" description="Basic and acidic residues" evidence="1">
    <location>
        <begin position="277"/>
        <end position="295"/>
    </location>
</feature>
<organism evidence="2 3">
    <name type="scientific">Durusdinium trenchii</name>
    <dbReference type="NCBI Taxonomy" id="1381693"/>
    <lineage>
        <taxon>Eukaryota</taxon>
        <taxon>Sar</taxon>
        <taxon>Alveolata</taxon>
        <taxon>Dinophyceae</taxon>
        <taxon>Suessiales</taxon>
        <taxon>Symbiodiniaceae</taxon>
        <taxon>Durusdinium</taxon>
    </lineage>
</organism>
<reference evidence="2 3" key="1">
    <citation type="submission" date="2024-02" db="EMBL/GenBank/DDBJ databases">
        <authorList>
            <person name="Chen Y."/>
            <person name="Shah S."/>
            <person name="Dougan E. K."/>
            <person name="Thang M."/>
            <person name="Chan C."/>
        </authorList>
    </citation>
    <scope>NUCLEOTIDE SEQUENCE [LARGE SCALE GENOMIC DNA]</scope>
</reference>
<accession>A0ABP0RIH7</accession>
<keyword evidence="3" id="KW-1185">Reference proteome</keyword>
<feature type="compositionally biased region" description="Basic and acidic residues" evidence="1">
    <location>
        <begin position="1"/>
        <end position="24"/>
    </location>
</feature>
<gene>
    <name evidence="2" type="ORF">SCF082_LOCUS46997</name>
</gene>
<comment type="caution">
    <text evidence="2">The sequence shown here is derived from an EMBL/GenBank/DDBJ whole genome shotgun (WGS) entry which is preliminary data.</text>
</comment>
<feature type="compositionally biased region" description="Basic and acidic residues" evidence="1">
    <location>
        <begin position="248"/>
        <end position="259"/>
    </location>
</feature>